<keyword evidence="5 7" id="KW-1133">Transmembrane helix</keyword>
<keyword evidence="6 7" id="KW-0472">Membrane</keyword>
<comment type="subcellular location">
    <subcellularLocation>
        <location evidence="1">Membrane</location>
        <topology evidence="1">Multi-pass membrane protein</topology>
    </subcellularLocation>
</comment>
<evidence type="ECO:0000313" key="9">
    <source>
        <dbReference type="Proteomes" id="UP001608902"/>
    </source>
</evidence>
<accession>A0ABD6F3C0</accession>
<keyword evidence="9" id="KW-1185">Reference proteome</keyword>
<dbReference type="PROSITE" id="PS01271">
    <property type="entry name" value="NA_SULFATE"/>
    <property type="match status" value="1"/>
</dbReference>
<protein>
    <recommendedName>
        <fullName evidence="10">NADH dehydrogenase subunit 5</fullName>
    </recommendedName>
</protein>
<dbReference type="Pfam" id="PF00939">
    <property type="entry name" value="Na_sulph_symp"/>
    <property type="match status" value="1"/>
</dbReference>
<evidence type="ECO:0000256" key="5">
    <source>
        <dbReference type="ARBA" id="ARBA00022989"/>
    </source>
</evidence>
<dbReference type="Proteomes" id="UP001608902">
    <property type="component" value="Unassembled WGS sequence"/>
</dbReference>
<dbReference type="AlphaFoldDB" id="A0ABD6F3C0"/>
<reference evidence="8 9" key="1">
    <citation type="submission" date="2024-08" db="EMBL/GenBank/DDBJ databases">
        <title>Gnathostoma spinigerum genome.</title>
        <authorList>
            <person name="Gonzalez-Bertolin B."/>
            <person name="Monzon S."/>
            <person name="Zaballos A."/>
            <person name="Jimenez P."/>
            <person name="Dekumyoy P."/>
            <person name="Varona S."/>
            <person name="Cuesta I."/>
            <person name="Sumanam S."/>
            <person name="Adisakwattana P."/>
            <person name="Gasser R.B."/>
            <person name="Hernandez-Gonzalez A."/>
            <person name="Young N.D."/>
            <person name="Perteguer M.J."/>
        </authorList>
    </citation>
    <scope>NUCLEOTIDE SEQUENCE [LARGE SCALE GENOMIC DNA]</scope>
    <source>
        <strain evidence="8">AL3</strain>
        <tissue evidence="8">Liver</tissue>
    </source>
</reference>
<dbReference type="GO" id="GO:0016020">
    <property type="term" value="C:membrane"/>
    <property type="evidence" value="ECO:0007669"/>
    <property type="project" value="UniProtKB-SubCell"/>
</dbReference>
<organism evidence="8 9">
    <name type="scientific">Gnathostoma spinigerum</name>
    <dbReference type="NCBI Taxonomy" id="75299"/>
    <lineage>
        <taxon>Eukaryota</taxon>
        <taxon>Metazoa</taxon>
        <taxon>Ecdysozoa</taxon>
        <taxon>Nematoda</taxon>
        <taxon>Chromadorea</taxon>
        <taxon>Rhabditida</taxon>
        <taxon>Spirurina</taxon>
        <taxon>Gnathostomatomorpha</taxon>
        <taxon>Gnathostomatoidea</taxon>
        <taxon>Gnathostomatidae</taxon>
        <taxon>Gnathostoma</taxon>
    </lineage>
</organism>
<comment type="caution">
    <text evidence="8">The sequence shown here is derived from an EMBL/GenBank/DDBJ whole genome shotgun (WGS) entry which is preliminary data.</text>
</comment>
<dbReference type="InterPro" id="IPR031312">
    <property type="entry name" value="Na/sul_symport_CS"/>
</dbReference>
<evidence type="ECO:0000256" key="4">
    <source>
        <dbReference type="ARBA" id="ARBA00022692"/>
    </source>
</evidence>
<evidence type="ECO:0000256" key="2">
    <source>
        <dbReference type="ARBA" id="ARBA00006772"/>
    </source>
</evidence>
<evidence type="ECO:0000256" key="6">
    <source>
        <dbReference type="ARBA" id="ARBA00023136"/>
    </source>
</evidence>
<feature type="transmembrane region" description="Helical" evidence="7">
    <location>
        <begin position="42"/>
        <end position="66"/>
    </location>
</feature>
<evidence type="ECO:0000256" key="1">
    <source>
        <dbReference type="ARBA" id="ARBA00004141"/>
    </source>
</evidence>
<comment type="similarity">
    <text evidence="2">Belongs to the SLC13A/DASS transporter (TC 2.A.47) family. NADC subfamily.</text>
</comment>
<feature type="transmembrane region" description="Helical" evidence="7">
    <location>
        <begin position="6"/>
        <end position="30"/>
    </location>
</feature>
<dbReference type="EMBL" id="JBGFUD010013628">
    <property type="protein sequence ID" value="MFH4983760.1"/>
    <property type="molecule type" value="Genomic_DNA"/>
</dbReference>
<evidence type="ECO:0000313" key="8">
    <source>
        <dbReference type="EMBL" id="MFH4983760.1"/>
    </source>
</evidence>
<evidence type="ECO:0008006" key="10">
    <source>
        <dbReference type="Google" id="ProtNLM"/>
    </source>
</evidence>
<evidence type="ECO:0000256" key="7">
    <source>
        <dbReference type="SAM" id="Phobius"/>
    </source>
</evidence>
<dbReference type="PANTHER" id="PTHR10283:SF77">
    <property type="entry name" value="PROTEIN CBG18085"/>
    <property type="match status" value="1"/>
</dbReference>
<keyword evidence="3" id="KW-0813">Transport</keyword>
<proteinExistence type="inferred from homology"/>
<keyword evidence="4 7" id="KW-0812">Transmembrane</keyword>
<name>A0ABD6F3C0_9BILA</name>
<sequence length="88" mass="9877">MNPLYLALPSAITPSFAFMLPMATPSNAIVYNTGLLKMREMAACGILLDLLCFCITTLNMNTWAWWMFQLDSISNNTTKHDFNTSCAF</sequence>
<dbReference type="PANTHER" id="PTHR10283">
    <property type="entry name" value="SOLUTE CARRIER FAMILY 13 MEMBER"/>
    <property type="match status" value="1"/>
</dbReference>
<dbReference type="GO" id="GO:0022857">
    <property type="term" value="F:transmembrane transporter activity"/>
    <property type="evidence" value="ECO:0007669"/>
    <property type="project" value="UniProtKB-ARBA"/>
</dbReference>
<gene>
    <name evidence="8" type="ORF">AB6A40_010469</name>
</gene>
<dbReference type="InterPro" id="IPR001898">
    <property type="entry name" value="SLC13A/DASS"/>
</dbReference>
<evidence type="ECO:0000256" key="3">
    <source>
        <dbReference type="ARBA" id="ARBA00022448"/>
    </source>
</evidence>